<dbReference type="EMBL" id="JABBNI010000014">
    <property type="protein sequence ID" value="NMM62585.1"/>
    <property type="molecule type" value="Genomic_DNA"/>
</dbReference>
<sequence>MNYKVEMDKLINASGDILYDKRNSVSLNDLDYEKAIMLLKKAHKIAEENGDIQNQFFITTEIIYASAFINRQQETILDFIWCINNMNKITMSDNIAYNLSWNYKVIADNIYKFSNISLDKIQYIFENMKNFYKDNNMSLKPYYDNKMFAAMCGAFDEKEIDSLYKEFVVTRADRSSNCRLCNKYSKACYHLYKNDVDNALKEAKEILSSIGKCSTAINGVQSHLLLYLYNKGDKELAEKFHLSSIAKINGEKGHFNFIWNHILYLSKVNMGKALKVFEKNYKNSLDGNNSLDKLYFDFSAYLLFSKVLKEGGRSFKARIPVNSPIYMESGEYYTEKVASHFKDNVLKSKEAFDKRNGNDVISRNLNRILDLYKSEKLDDL</sequence>
<evidence type="ECO:0000313" key="1">
    <source>
        <dbReference type="EMBL" id="NMM62585.1"/>
    </source>
</evidence>
<name>A0A7Y0EFN2_9CLOT</name>
<dbReference type="Proteomes" id="UP000537131">
    <property type="component" value="Unassembled WGS sequence"/>
</dbReference>
<reference evidence="1 2" key="1">
    <citation type="submission" date="2020-04" db="EMBL/GenBank/DDBJ databases">
        <authorList>
            <person name="Doyle D.A."/>
        </authorList>
    </citation>
    <scope>NUCLEOTIDE SEQUENCE [LARGE SCALE GENOMIC DNA]</scope>
    <source>
        <strain evidence="1 2">P21</strain>
    </source>
</reference>
<dbReference type="RefSeq" id="WP_169297190.1">
    <property type="nucleotide sequence ID" value="NZ_JABBNI010000014.1"/>
</dbReference>
<dbReference type="AlphaFoldDB" id="A0A7Y0EFN2"/>
<reference evidence="1 2" key="2">
    <citation type="submission" date="2020-06" db="EMBL/GenBank/DDBJ databases">
        <title>Complete Genome Sequence of Clostridium muelleri sp. nov. P21T, an Acid-Alcohol Producing Acetogen Isolated from Old Hay.</title>
        <authorList>
            <person name="Duncan K.E."/>
            <person name="Tanner R.S."/>
        </authorList>
    </citation>
    <scope>NUCLEOTIDE SEQUENCE [LARGE SCALE GENOMIC DNA]</scope>
    <source>
        <strain evidence="1 2">P21</strain>
    </source>
</reference>
<proteinExistence type="predicted"/>
<comment type="caution">
    <text evidence="1">The sequence shown here is derived from an EMBL/GenBank/DDBJ whole genome shotgun (WGS) entry which is preliminary data.</text>
</comment>
<protein>
    <submittedName>
        <fullName evidence="1">Uncharacterized protein</fullName>
    </submittedName>
</protein>
<keyword evidence="2" id="KW-1185">Reference proteome</keyword>
<accession>A0A7Y0EFN2</accession>
<gene>
    <name evidence="1" type="ORF">HBE96_07740</name>
</gene>
<organism evidence="1 2">
    <name type="scientific">Clostridium muellerianum</name>
    <dbReference type="NCBI Taxonomy" id="2716538"/>
    <lineage>
        <taxon>Bacteria</taxon>
        <taxon>Bacillati</taxon>
        <taxon>Bacillota</taxon>
        <taxon>Clostridia</taxon>
        <taxon>Eubacteriales</taxon>
        <taxon>Clostridiaceae</taxon>
        <taxon>Clostridium</taxon>
    </lineage>
</organism>
<evidence type="ECO:0000313" key="2">
    <source>
        <dbReference type="Proteomes" id="UP000537131"/>
    </source>
</evidence>